<protein>
    <recommendedName>
        <fullName evidence="8">RHS repeat-associated core domain-containing protein</fullName>
    </recommendedName>
</protein>
<dbReference type="InterPro" id="IPR022385">
    <property type="entry name" value="Rhs_assc_core"/>
</dbReference>
<proteinExistence type="predicted"/>
<dbReference type="InterPro" id="IPR013517">
    <property type="entry name" value="FG-GAP"/>
</dbReference>
<dbReference type="GO" id="GO:0005576">
    <property type="term" value="C:extracellular region"/>
    <property type="evidence" value="ECO:0007669"/>
    <property type="project" value="UniProtKB-SubCell"/>
</dbReference>
<keyword evidence="3 5" id="KW-0732">Signal</keyword>
<evidence type="ECO:0000256" key="2">
    <source>
        <dbReference type="ARBA" id="ARBA00022525"/>
    </source>
</evidence>
<evidence type="ECO:0000256" key="5">
    <source>
        <dbReference type="SAM" id="SignalP"/>
    </source>
</evidence>
<name>A0A553EAT4_9FLAO</name>
<dbReference type="SUPFAM" id="SSF69318">
    <property type="entry name" value="Integrin alpha N-terminal domain"/>
    <property type="match status" value="1"/>
</dbReference>
<dbReference type="PANTHER" id="PTHR32305:SF15">
    <property type="entry name" value="PROTEIN RHSA-RELATED"/>
    <property type="match status" value="1"/>
</dbReference>
<keyword evidence="2" id="KW-0964">Secreted</keyword>
<organism evidence="6 7">
    <name type="scientific">Flavobacterium restrictum</name>
    <dbReference type="NCBI Taxonomy" id="2594428"/>
    <lineage>
        <taxon>Bacteria</taxon>
        <taxon>Pseudomonadati</taxon>
        <taxon>Bacteroidota</taxon>
        <taxon>Flavobacteriia</taxon>
        <taxon>Flavobacteriales</taxon>
        <taxon>Flavobacteriaceae</taxon>
        <taxon>Flavobacterium</taxon>
    </lineage>
</organism>
<evidence type="ECO:0000256" key="4">
    <source>
        <dbReference type="ARBA" id="ARBA00023026"/>
    </source>
</evidence>
<evidence type="ECO:0000256" key="1">
    <source>
        <dbReference type="ARBA" id="ARBA00004613"/>
    </source>
</evidence>
<evidence type="ECO:0000313" key="6">
    <source>
        <dbReference type="EMBL" id="TRX42156.1"/>
    </source>
</evidence>
<dbReference type="Pfam" id="PF13517">
    <property type="entry name" value="FG-GAP_3"/>
    <property type="match status" value="1"/>
</dbReference>
<dbReference type="Pfam" id="PF03534">
    <property type="entry name" value="SpvB"/>
    <property type="match status" value="1"/>
</dbReference>
<dbReference type="InterPro" id="IPR050708">
    <property type="entry name" value="T6SS_VgrG/RHS"/>
</dbReference>
<keyword evidence="7" id="KW-1185">Reference proteome</keyword>
<dbReference type="EMBL" id="VJZT01000002">
    <property type="protein sequence ID" value="TRX42156.1"/>
    <property type="molecule type" value="Genomic_DNA"/>
</dbReference>
<comment type="caution">
    <text evidence="6">The sequence shown here is derived from an EMBL/GenBank/DDBJ whole genome shotgun (WGS) entry which is preliminary data.</text>
</comment>
<sequence length="2147" mass="235480">MKHFYHTLLLIGLSLFTRAQTTTPTGTSAEVGITEGQLSVSLTGGANYAIPIAVPPGINGVVPQISLAYSSQAGNGMAGYGWNTTGVSSITRIPRTTFHDTAVGGVNLDVNDRFALDGQRLIVKTGTTGIYGADGTVYETENFSNVKITSLGVSLLGAAYGPASFKVEYPDGSVSEYGITTDSRSITTWSISYWQNPQSVRISYTYNNTNNSIAIASIKYGAVGINTPINEIKFNYVTRTRPEQAYVGGQSITNTSILDNIVVTSSNIGFRKYTLFRDTATSLNYERLIKIIETSGDGTKSYNPTIFNYDTKAEGLISNPIATSIDMTNVSANTSSYTSGDYNGDGNMDFILYPTYGTYAKKKYWLFCGLKTDGTSNPTVESNTGAFDEIFTSTILYNTTGGFKLLPKQGWTIVKTDATTSQTTFSNYTNLDTFNPINLLGNKSYVFPTFSFTRQHICGDYTSIYADTYTVTKRYLSGDFNGDGLTDVIAVENELMYTSACDRTTQRSGGNAFFVNLDPRQTTGFVTSAGNIGSYSASSIQIADFNADGKSDIYVFNDNSCTVYGLNANLQFDILAQITGDTNITIRKKILMGDFNGDGKTDFFVQKVESGNEYIKYFSTGTTLLNTNTLFTSPISSVVNCTNNVVQIIPNDINKDGKTDLIYVNKSSCTTSGKTGITKTTLSLNVYKNMGVSFALEASINLDNNSPIGTSALPIFLNFDKINPNMEIDFISDNKILNFVSKKDFSAESRLKSIITGNGITETITYKPLVPEVCSYNCKPTYKEVSLVENYPNVDIYSAPGFQVVSLLEKKSTSVYKKQQFAYAGATSNMEGLGFLGFRATMRTNWYEVDSQIISSISKFDPNLRGANIENYTYEGLYTPETVANQKAPTTAVPNSIIVSDYTFATTDTRTASGSVIIRPGINGTIIKPTTGTTFLATIIPNYDATGFTETNTTPPIGLITKSLSSYEATLAANKVYKLQNVQSKNYNILDNTSSETNTIYDGYNNPLESITKLKNAGLEEQTTTTTVTYQTPNSTGRPTAKFQTVIAAGDSMSSKETYDYGTGTEINLLKKIEKFGNNTTAIKETNVYDSFGNIITKTIAATGITDRVTSYKYDTSGRFLMESTDIETLKTSYVYNPDGTLKSETNPYNLTTSYLYDSWFKKTQTTDYLGKINNYAYTRDTEKTKITTTGYDDGSYSEELFDDLGRKIRTGVKDIQGNMSYKDYLYDIYDRNYSVSEPYTASPSLWSTTAYDIYGRPKTVTSFTGKIMSMVYEKLKTTVTDSSTGKTKASTKNAIGNVVTMTEAPIGGSVYYTYFANGNLKETNYLNNKISITQDGWGRKTSLNDPSAGLYTYEYNALGETTKETTPNGETSFILDPATSKLTSKTIKQGATTLSTTTYTYDPTSKLPTGNTFTNVLENNSTITNAIAYDNKKRVTGTTETTPYAKFDKTVTYDNWGRIDTETSTATLLAGGKTSTTKIQNFYKNGYAYQIKDYPNTTTLWQTDVVNARGQLVKVTLGNTIIINNTYDAMGYGYLSNTKHTLSTSTVMELGNVFDPQRGNLTSRTNSLFSTNETFTYDSLDRLLTFPNGLGATETQSYQDDGRIKTNTLGTYNYNTAKKYQNTSVTLTPDTKAYYQATPLPLQTITYNTFKAPIEISQDGVDKISFVYNDSNDRSIMYYGGLGLKDSRKYRKHYSADGTMEIKENRANGVVEFVTYIGGDGYTAPIVYKKTYPTTGTPQEQTLYLHRDYQGSILAITNNVGVVLEKRLFDAWGNIAKVQDGNGNTLNGLTILDRGYTGHEHLQSVGLIHMNARLYDPKLHRFLQPDNYVQDPSNTQNYNRYGYCWNNPLKYNDPSGEFIWFVVALAAFINGEMAATSAARHGGNAFEGFWKGAVVGAISGALGQFGGGVFLNNVIWGVATGIATGGINAALNGSDVGKGMLYGGLIGGAFASLTSLNEMATNYKAGYGFKTDSGVVKNLVKEANINGTIDAIRAQRAIDYVQVKYGMEGAKMTYDNSLKDYGITDPVTGNITIGPVAFSSDAFLKATTVHELGHSILDRTMSNGVFNGWKYPSGVFPANNSTLATDGPLGYAQEIYSYGKMNMGLTNLNSIRSANPLWTEWSKGWFSKTFSLLPMRFENKIILKFY</sequence>
<evidence type="ECO:0000313" key="7">
    <source>
        <dbReference type="Proteomes" id="UP000316371"/>
    </source>
</evidence>
<comment type="subcellular location">
    <subcellularLocation>
        <location evidence="1">Secreted</location>
    </subcellularLocation>
</comment>
<dbReference type="NCBIfam" id="TIGR03696">
    <property type="entry name" value="Rhs_assc_core"/>
    <property type="match status" value="1"/>
</dbReference>
<feature type="signal peptide" evidence="5">
    <location>
        <begin position="1"/>
        <end position="19"/>
    </location>
</feature>
<gene>
    <name evidence="6" type="ORF">FNW21_02490</name>
</gene>
<accession>A0A553EAT4</accession>
<feature type="chain" id="PRO_5022227472" description="RHS repeat-associated core domain-containing protein" evidence="5">
    <location>
        <begin position="20"/>
        <end position="2147"/>
    </location>
</feature>
<dbReference type="RefSeq" id="WP_144255166.1">
    <property type="nucleotide sequence ID" value="NZ_VJZT01000002.1"/>
</dbReference>
<dbReference type="Gene3D" id="2.180.10.10">
    <property type="entry name" value="RHS repeat-associated core"/>
    <property type="match status" value="2"/>
</dbReference>
<dbReference type="InterPro" id="IPR028994">
    <property type="entry name" value="Integrin_alpha_N"/>
</dbReference>
<dbReference type="OrthoDB" id="6225685at2"/>
<dbReference type="GO" id="GO:0005737">
    <property type="term" value="C:cytoplasm"/>
    <property type="evidence" value="ECO:0007669"/>
    <property type="project" value="InterPro"/>
</dbReference>
<dbReference type="Proteomes" id="UP000316371">
    <property type="component" value="Unassembled WGS sequence"/>
</dbReference>
<keyword evidence="4" id="KW-0843">Virulence</keyword>
<dbReference type="Gene3D" id="2.40.128.340">
    <property type="match status" value="2"/>
</dbReference>
<dbReference type="InterPro" id="IPR003284">
    <property type="entry name" value="Sal_SpvB"/>
</dbReference>
<evidence type="ECO:0000256" key="3">
    <source>
        <dbReference type="ARBA" id="ARBA00022729"/>
    </source>
</evidence>
<dbReference type="PANTHER" id="PTHR32305">
    <property type="match status" value="1"/>
</dbReference>
<evidence type="ECO:0008006" key="8">
    <source>
        <dbReference type="Google" id="ProtNLM"/>
    </source>
</evidence>
<reference evidence="6 7" key="1">
    <citation type="submission" date="2019-07" db="EMBL/GenBank/DDBJ databases">
        <title>Novel species of Flavobacterium.</title>
        <authorList>
            <person name="Liu Q."/>
            <person name="Xin Y.-H."/>
        </authorList>
    </citation>
    <scope>NUCLEOTIDE SEQUENCE [LARGE SCALE GENOMIC DNA]</scope>
    <source>
        <strain evidence="6 7">LB1R34</strain>
    </source>
</reference>